<evidence type="ECO:0000256" key="1">
    <source>
        <dbReference type="SAM" id="MobiDB-lite"/>
    </source>
</evidence>
<dbReference type="Proteomes" id="UP000184499">
    <property type="component" value="Unassembled WGS sequence"/>
</dbReference>
<dbReference type="GeneID" id="93580727"/>
<sequence>MTERRSFSSPSTSKTNLKQQTHEPSPRTLKGSHTPLALADTSLKINSKTLHISSQNQGHTPKSVGNLIRKHYSARD</sequence>
<name>A0A1L9UHK0_ASPBC</name>
<evidence type="ECO:0000313" key="2">
    <source>
        <dbReference type="EMBL" id="OJJ71156.1"/>
    </source>
</evidence>
<proteinExistence type="predicted"/>
<dbReference type="AlphaFoldDB" id="A0A1L9UHK0"/>
<feature type="compositionally biased region" description="Polar residues" evidence="1">
    <location>
        <begin position="7"/>
        <end position="19"/>
    </location>
</feature>
<dbReference type="VEuPathDB" id="FungiDB:ASPBRDRAFT_604685"/>
<gene>
    <name evidence="2" type="ORF">ASPBRDRAFT_604685</name>
</gene>
<feature type="region of interest" description="Disordered" evidence="1">
    <location>
        <begin position="50"/>
        <end position="76"/>
    </location>
</feature>
<organism evidence="2 3">
    <name type="scientific">Aspergillus brasiliensis (strain CBS 101740 / IMI 381727 / IBT 21946)</name>
    <dbReference type="NCBI Taxonomy" id="767769"/>
    <lineage>
        <taxon>Eukaryota</taxon>
        <taxon>Fungi</taxon>
        <taxon>Dikarya</taxon>
        <taxon>Ascomycota</taxon>
        <taxon>Pezizomycotina</taxon>
        <taxon>Eurotiomycetes</taxon>
        <taxon>Eurotiomycetidae</taxon>
        <taxon>Eurotiales</taxon>
        <taxon>Aspergillaceae</taxon>
        <taxon>Aspergillus</taxon>
        <taxon>Aspergillus subgen. Circumdati</taxon>
    </lineage>
</organism>
<reference evidence="3" key="1">
    <citation type="journal article" date="2017" name="Genome Biol.">
        <title>Comparative genomics reveals high biological diversity and specific adaptations in the industrially and medically important fungal genus Aspergillus.</title>
        <authorList>
            <person name="de Vries R.P."/>
            <person name="Riley R."/>
            <person name="Wiebenga A."/>
            <person name="Aguilar-Osorio G."/>
            <person name="Amillis S."/>
            <person name="Uchima C.A."/>
            <person name="Anderluh G."/>
            <person name="Asadollahi M."/>
            <person name="Askin M."/>
            <person name="Barry K."/>
            <person name="Battaglia E."/>
            <person name="Bayram O."/>
            <person name="Benocci T."/>
            <person name="Braus-Stromeyer S.A."/>
            <person name="Caldana C."/>
            <person name="Canovas D."/>
            <person name="Cerqueira G.C."/>
            <person name="Chen F."/>
            <person name="Chen W."/>
            <person name="Choi C."/>
            <person name="Clum A."/>
            <person name="Dos Santos R.A."/>
            <person name="Damasio A.R."/>
            <person name="Diallinas G."/>
            <person name="Emri T."/>
            <person name="Fekete E."/>
            <person name="Flipphi M."/>
            <person name="Freyberg S."/>
            <person name="Gallo A."/>
            <person name="Gournas C."/>
            <person name="Habgood R."/>
            <person name="Hainaut M."/>
            <person name="Harispe M.L."/>
            <person name="Henrissat B."/>
            <person name="Hilden K.S."/>
            <person name="Hope R."/>
            <person name="Hossain A."/>
            <person name="Karabika E."/>
            <person name="Karaffa L."/>
            <person name="Karanyi Z."/>
            <person name="Krasevec N."/>
            <person name="Kuo A."/>
            <person name="Kusch H."/>
            <person name="LaButti K."/>
            <person name="Lagendijk E.L."/>
            <person name="Lapidus A."/>
            <person name="Levasseur A."/>
            <person name="Lindquist E."/>
            <person name="Lipzen A."/>
            <person name="Logrieco A.F."/>
            <person name="MacCabe A."/>
            <person name="Maekelae M.R."/>
            <person name="Malavazi I."/>
            <person name="Melin P."/>
            <person name="Meyer V."/>
            <person name="Mielnichuk N."/>
            <person name="Miskei M."/>
            <person name="Molnar A.P."/>
            <person name="Mule G."/>
            <person name="Ngan C.Y."/>
            <person name="Orejas M."/>
            <person name="Orosz E."/>
            <person name="Ouedraogo J.P."/>
            <person name="Overkamp K.M."/>
            <person name="Park H.-S."/>
            <person name="Perrone G."/>
            <person name="Piumi F."/>
            <person name="Punt P.J."/>
            <person name="Ram A.F."/>
            <person name="Ramon A."/>
            <person name="Rauscher S."/>
            <person name="Record E."/>
            <person name="Riano-Pachon D.M."/>
            <person name="Robert V."/>
            <person name="Roehrig J."/>
            <person name="Ruller R."/>
            <person name="Salamov A."/>
            <person name="Salih N.S."/>
            <person name="Samson R.A."/>
            <person name="Sandor E."/>
            <person name="Sanguinetti M."/>
            <person name="Schuetze T."/>
            <person name="Sepcic K."/>
            <person name="Shelest E."/>
            <person name="Sherlock G."/>
            <person name="Sophianopoulou V."/>
            <person name="Squina F.M."/>
            <person name="Sun H."/>
            <person name="Susca A."/>
            <person name="Todd R.B."/>
            <person name="Tsang A."/>
            <person name="Unkles S.E."/>
            <person name="van de Wiele N."/>
            <person name="van Rossen-Uffink D."/>
            <person name="Oliveira J.V."/>
            <person name="Vesth T.C."/>
            <person name="Visser J."/>
            <person name="Yu J.-H."/>
            <person name="Zhou M."/>
            <person name="Andersen M.R."/>
            <person name="Archer D.B."/>
            <person name="Baker S.E."/>
            <person name="Benoit I."/>
            <person name="Brakhage A.A."/>
            <person name="Braus G.H."/>
            <person name="Fischer R."/>
            <person name="Frisvad J.C."/>
            <person name="Goldman G.H."/>
            <person name="Houbraken J."/>
            <person name="Oakley B."/>
            <person name="Pocsi I."/>
            <person name="Scazzocchio C."/>
            <person name="Seiboth B."/>
            <person name="vanKuyk P.A."/>
            <person name="Wortman J."/>
            <person name="Dyer P.S."/>
            <person name="Grigoriev I.V."/>
        </authorList>
    </citation>
    <scope>NUCLEOTIDE SEQUENCE [LARGE SCALE GENOMIC DNA]</scope>
    <source>
        <strain evidence="3">CBS 101740 / IMI 381727 / IBT 21946</strain>
    </source>
</reference>
<keyword evidence="3" id="KW-1185">Reference proteome</keyword>
<protein>
    <submittedName>
        <fullName evidence="2">Uncharacterized protein</fullName>
    </submittedName>
</protein>
<accession>A0A1L9UHK0</accession>
<dbReference type="RefSeq" id="XP_067478404.1">
    <property type="nucleotide sequence ID" value="XM_067628239.1"/>
</dbReference>
<evidence type="ECO:0000313" key="3">
    <source>
        <dbReference type="Proteomes" id="UP000184499"/>
    </source>
</evidence>
<dbReference type="EMBL" id="KV878685">
    <property type="protein sequence ID" value="OJJ71156.1"/>
    <property type="molecule type" value="Genomic_DNA"/>
</dbReference>
<feature type="region of interest" description="Disordered" evidence="1">
    <location>
        <begin position="1"/>
        <end position="35"/>
    </location>
</feature>
<feature type="compositionally biased region" description="Polar residues" evidence="1">
    <location>
        <begin position="50"/>
        <end position="60"/>
    </location>
</feature>